<dbReference type="Proteomes" id="UP000613177">
    <property type="component" value="Unassembled WGS sequence"/>
</dbReference>
<reference evidence="2" key="1">
    <citation type="submission" date="2021-01" db="EMBL/GenBank/DDBJ databases">
        <title>Metabolic potential, ecology and presence of endohyphal bacteria is reflected in genomic diversity of Mucoromycotina.</title>
        <authorList>
            <person name="Muszewska A."/>
            <person name="Okrasinska A."/>
            <person name="Steczkiewicz K."/>
            <person name="Drgas O."/>
            <person name="Orlowska M."/>
            <person name="Perlinska-Lenart U."/>
            <person name="Aleksandrzak-Piekarczyk T."/>
            <person name="Szatraj K."/>
            <person name="Zielenkiewicz U."/>
            <person name="Pilsyk S."/>
            <person name="Malc E."/>
            <person name="Mieczkowski P."/>
            <person name="Kruszewska J.S."/>
            <person name="Biernat P."/>
            <person name="Pawlowska J."/>
        </authorList>
    </citation>
    <scope>NUCLEOTIDE SEQUENCE</scope>
    <source>
        <strain evidence="2">WA0000018081</strain>
    </source>
</reference>
<gene>
    <name evidence="2" type="ORF">INT48_009111</name>
</gene>
<protein>
    <submittedName>
        <fullName evidence="2">Uncharacterized protein</fullName>
    </submittedName>
</protein>
<sequence length="69" mass="7488">MGYDNSPALVLLLGGDPPLTFVEEPPLELSLEESPEEDPPEEDPPEEDPPPPEDPLAATLAIKQKTKIE</sequence>
<dbReference type="EMBL" id="JAEPRE010000082">
    <property type="protein sequence ID" value="KAG2233363.1"/>
    <property type="molecule type" value="Genomic_DNA"/>
</dbReference>
<dbReference type="AlphaFoldDB" id="A0A8H7VYH6"/>
<feature type="region of interest" description="Disordered" evidence="1">
    <location>
        <begin position="14"/>
        <end position="56"/>
    </location>
</feature>
<accession>A0A8H7VYH6</accession>
<feature type="compositionally biased region" description="Acidic residues" evidence="1">
    <location>
        <begin position="30"/>
        <end position="51"/>
    </location>
</feature>
<keyword evidence="3" id="KW-1185">Reference proteome</keyword>
<proteinExistence type="predicted"/>
<comment type="caution">
    <text evidence="2">The sequence shown here is derived from an EMBL/GenBank/DDBJ whole genome shotgun (WGS) entry which is preliminary data.</text>
</comment>
<name>A0A8H7VYH6_9FUNG</name>
<organism evidence="2 3">
    <name type="scientific">Thamnidium elegans</name>
    <dbReference type="NCBI Taxonomy" id="101142"/>
    <lineage>
        <taxon>Eukaryota</taxon>
        <taxon>Fungi</taxon>
        <taxon>Fungi incertae sedis</taxon>
        <taxon>Mucoromycota</taxon>
        <taxon>Mucoromycotina</taxon>
        <taxon>Mucoromycetes</taxon>
        <taxon>Mucorales</taxon>
        <taxon>Mucorineae</taxon>
        <taxon>Mucoraceae</taxon>
        <taxon>Thamnidium</taxon>
    </lineage>
</organism>
<evidence type="ECO:0000313" key="2">
    <source>
        <dbReference type="EMBL" id="KAG2233363.1"/>
    </source>
</evidence>
<evidence type="ECO:0000313" key="3">
    <source>
        <dbReference type="Proteomes" id="UP000613177"/>
    </source>
</evidence>
<evidence type="ECO:0000256" key="1">
    <source>
        <dbReference type="SAM" id="MobiDB-lite"/>
    </source>
</evidence>